<evidence type="ECO:0000313" key="3">
    <source>
        <dbReference type="EMBL" id="SMG55589.1"/>
    </source>
</evidence>
<dbReference type="PANTHER" id="PTHR42949">
    <property type="entry name" value="ANAEROBIC GLYCEROL-3-PHOSPHATE DEHYDROGENASE SUBUNIT B"/>
    <property type="match status" value="1"/>
</dbReference>
<dbReference type="InterPro" id="IPR051691">
    <property type="entry name" value="Metab_Enz_Cyan_OpOx_G3PDH"/>
</dbReference>
<keyword evidence="1" id="KW-0560">Oxidoreductase</keyword>
<evidence type="ECO:0000313" key="4">
    <source>
        <dbReference type="Proteomes" id="UP000193228"/>
    </source>
</evidence>
<evidence type="ECO:0000256" key="1">
    <source>
        <dbReference type="ARBA" id="ARBA00023002"/>
    </source>
</evidence>
<dbReference type="Gene3D" id="1.10.10.1100">
    <property type="entry name" value="BFD-like [2Fe-2S]-binding domain"/>
    <property type="match status" value="1"/>
</dbReference>
<sequence length="433" mass="46121">MHITFDVLVVGAGPAGVSAAIEMAAGGAMVLLVEQRSTIGGAIHRSRYDGTLSPVFMPARHKRNWTRLKERMNALSSQIRLMTEAVFLGIDGDGYCVIDHRRAQEVKLVRPKAVLFAVGASEQLFHAEGWNLPGVVTAGGLQVQIKETGIAPVGRILVAGSGPLPLALSAQLAKLGNAPVAILEPADPIRKLICHPSASLGLLAGSAQLAEGFRYAATLLSARTRYKVGATVEEISKDRDGLRVVANESGQAKVYEADLVILHDGLASNSSGLPKSDIGALIVERAGDCSEVLGADAAIVDGRRVGKLILDRLFSTPEKRISLQLLKAKVFQRSMSLLFERPTQPIQGDAVVCRCEGVRRRDIQPASLCSARELKLINRVGMGACQGRFCEKAAAAIALEEAHLVARNEMDESGSRWPIRPVSVAALAKASQI</sequence>
<dbReference type="Pfam" id="PF07992">
    <property type="entry name" value="Pyr_redox_2"/>
    <property type="match status" value="1"/>
</dbReference>
<dbReference type="PANTHER" id="PTHR42949:SF3">
    <property type="entry name" value="ANAEROBIC GLYCEROL-3-PHOSPHATE DEHYDROGENASE SUBUNIT B"/>
    <property type="match status" value="1"/>
</dbReference>
<protein>
    <submittedName>
        <fullName evidence="3">Pyruvate/2-oxoglutarate dehydrogenase complex, dihydrolipoamide dehydrogenase (E3) component</fullName>
    </submittedName>
</protein>
<dbReference type="STRING" id="1515439.SAMN06265784_107276"/>
<dbReference type="PRINTS" id="PR00411">
    <property type="entry name" value="PNDRDTASEI"/>
</dbReference>
<dbReference type="Proteomes" id="UP000193228">
    <property type="component" value="Unassembled WGS sequence"/>
</dbReference>
<evidence type="ECO:0000259" key="2">
    <source>
        <dbReference type="Pfam" id="PF07992"/>
    </source>
</evidence>
<name>A0A1X7LR31_9BURK</name>
<dbReference type="SUPFAM" id="SSF51905">
    <property type="entry name" value="FAD/NAD(P)-binding domain"/>
    <property type="match status" value="1"/>
</dbReference>
<keyword evidence="3" id="KW-0670">Pyruvate</keyword>
<accession>A0A1X7LR31</accession>
<feature type="domain" description="FAD/NAD(P)-binding" evidence="2">
    <location>
        <begin position="5"/>
        <end position="277"/>
    </location>
</feature>
<dbReference type="PRINTS" id="PR00368">
    <property type="entry name" value="FADPNR"/>
</dbReference>
<dbReference type="EMBL" id="FXAT01000007">
    <property type="protein sequence ID" value="SMG55589.1"/>
    <property type="molecule type" value="Genomic_DNA"/>
</dbReference>
<proteinExistence type="predicted"/>
<dbReference type="AlphaFoldDB" id="A0A1X7LR31"/>
<dbReference type="RefSeq" id="WP_167387551.1">
    <property type="nucleotide sequence ID" value="NZ_FXAT01000007.1"/>
</dbReference>
<dbReference type="Gene3D" id="3.50.50.60">
    <property type="entry name" value="FAD/NAD(P)-binding domain"/>
    <property type="match status" value="1"/>
</dbReference>
<dbReference type="GO" id="GO:0016491">
    <property type="term" value="F:oxidoreductase activity"/>
    <property type="evidence" value="ECO:0007669"/>
    <property type="project" value="UniProtKB-KW"/>
</dbReference>
<dbReference type="InterPro" id="IPR036188">
    <property type="entry name" value="FAD/NAD-bd_sf"/>
</dbReference>
<organism evidence="3 4">
    <name type="scientific">Paraburkholderia susongensis</name>
    <dbReference type="NCBI Taxonomy" id="1515439"/>
    <lineage>
        <taxon>Bacteria</taxon>
        <taxon>Pseudomonadati</taxon>
        <taxon>Pseudomonadota</taxon>
        <taxon>Betaproteobacteria</taxon>
        <taxon>Burkholderiales</taxon>
        <taxon>Burkholderiaceae</taxon>
        <taxon>Paraburkholderia</taxon>
    </lineage>
</organism>
<dbReference type="InterPro" id="IPR023753">
    <property type="entry name" value="FAD/NAD-binding_dom"/>
</dbReference>
<dbReference type="InterPro" id="IPR041854">
    <property type="entry name" value="BFD-like_2Fe2S-bd_dom_sf"/>
</dbReference>
<reference evidence="4" key="1">
    <citation type="submission" date="2017-04" db="EMBL/GenBank/DDBJ databases">
        <authorList>
            <person name="Varghese N."/>
            <person name="Submissions S."/>
        </authorList>
    </citation>
    <scope>NUCLEOTIDE SEQUENCE [LARGE SCALE GENOMIC DNA]</scope>
    <source>
        <strain evidence="4">LMG 29540</strain>
    </source>
</reference>
<keyword evidence="4" id="KW-1185">Reference proteome</keyword>
<gene>
    <name evidence="3" type="ORF">SAMN06265784_107276</name>
</gene>